<comment type="caution">
    <text evidence="1">The sequence shown here is derived from an EMBL/GenBank/DDBJ whole genome shotgun (WGS) entry which is preliminary data.</text>
</comment>
<reference evidence="1 2" key="1">
    <citation type="submission" date="2012-03" db="EMBL/GenBank/DDBJ databases">
        <title>The Genome Sequence of Bartonella rattimassiliensis 15908.</title>
        <authorList>
            <consortium name="The Broad Institute Genome Sequencing Platform"/>
            <consortium name="The Broad Institute Genome Sequencing Center for Infectious Disease"/>
            <person name="Feldgarden M."/>
            <person name="Kirby J."/>
            <person name="Kosoy M."/>
            <person name="Birtles R."/>
            <person name="Probert W.S."/>
            <person name="Chiaraviglio L."/>
            <person name="Young S.K."/>
            <person name="Zeng Q."/>
            <person name="Gargeya S."/>
            <person name="Fitzgerald M."/>
            <person name="Haas B."/>
            <person name="Abouelleil A."/>
            <person name="Alvarado L."/>
            <person name="Arachchi H.M."/>
            <person name="Berlin A."/>
            <person name="Chapman S.B."/>
            <person name="Gearin G."/>
            <person name="Goldberg J."/>
            <person name="Griggs A."/>
            <person name="Gujja S."/>
            <person name="Hansen M."/>
            <person name="Heiman D."/>
            <person name="Howarth C."/>
            <person name="Larimer J."/>
            <person name="Lui A."/>
            <person name="MacDonald P.J.P."/>
            <person name="McCowen C."/>
            <person name="Montmayeur A."/>
            <person name="Murphy C."/>
            <person name="Neiman D."/>
            <person name="Pearson M."/>
            <person name="Priest M."/>
            <person name="Roberts A."/>
            <person name="Saif S."/>
            <person name="Shea T."/>
            <person name="Sisk P."/>
            <person name="Stolte C."/>
            <person name="Sykes S."/>
            <person name="Wortman J."/>
            <person name="Nusbaum C."/>
            <person name="Birren B."/>
        </authorList>
    </citation>
    <scope>NUCLEOTIDE SEQUENCE [LARGE SCALE GENOMIC DNA]</scope>
    <source>
        <strain evidence="1 2">15908</strain>
    </source>
</reference>
<dbReference type="InterPro" id="IPR039261">
    <property type="entry name" value="FNR_nucleotide-bd"/>
</dbReference>
<evidence type="ECO:0000313" key="2">
    <source>
        <dbReference type="Proteomes" id="UP000001077"/>
    </source>
</evidence>
<name>J0ZAL4_9HYPH</name>
<accession>J0ZAL4</accession>
<dbReference type="Proteomes" id="UP000001077">
    <property type="component" value="Unassembled WGS sequence"/>
</dbReference>
<evidence type="ECO:0000313" key="1">
    <source>
        <dbReference type="EMBL" id="EJF84883.1"/>
    </source>
</evidence>
<dbReference type="HOGENOM" id="CLU_2894910_0_0_5"/>
<dbReference type="EMBL" id="AILY01000032">
    <property type="protein sequence ID" value="EJF84883.1"/>
    <property type="molecule type" value="Genomic_DNA"/>
</dbReference>
<dbReference type="PATRIC" id="fig|1094556.3.peg.1467"/>
<sequence length="62" mass="6731">MMICGSIAVIKDCARICESFGFVEGANSALAPYVVEHAFLKERRVVLQCIALFCVIPVVGKN</sequence>
<dbReference type="eggNOG" id="COG0543">
    <property type="taxonomic scope" value="Bacteria"/>
</dbReference>
<gene>
    <name evidence="1" type="ORF">MCY_01435</name>
</gene>
<dbReference type="Gene3D" id="3.40.50.80">
    <property type="entry name" value="Nucleotide-binding domain of ferredoxin-NADP reductase (FNR) module"/>
    <property type="match status" value="1"/>
</dbReference>
<proteinExistence type="predicted"/>
<keyword evidence="2" id="KW-1185">Reference proteome</keyword>
<dbReference type="AlphaFoldDB" id="J0ZAL4"/>
<protein>
    <submittedName>
        <fullName evidence="1">Uncharacterized protein</fullName>
    </submittedName>
</protein>
<organism evidence="1 2">
    <name type="scientific">Bartonella rattimassiliensis 15908</name>
    <dbReference type="NCBI Taxonomy" id="1094556"/>
    <lineage>
        <taxon>Bacteria</taxon>
        <taxon>Pseudomonadati</taxon>
        <taxon>Pseudomonadota</taxon>
        <taxon>Alphaproteobacteria</taxon>
        <taxon>Hyphomicrobiales</taxon>
        <taxon>Bartonellaceae</taxon>
        <taxon>Bartonella</taxon>
    </lineage>
</organism>